<reference evidence="2 3" key="1">
    <citation type="submission" date="2024-04" db="EMBL/GenBank/DDBJ databases">
        <authorList>
            <consortium name="Genoscope - CEA"/>
            <person name="William W."/>
        </authorList>
    </citation>
    <scope>NUCLEOTIDE SEQUENCE [LARGE SCALE GENOMIC DNA]</scope>
</reference>
<keyword evidence="3" id="KW-1185">Reference proteome</keyword>
<name>A0AAV2HUY1_LYMST</name>
<comment type="caution">
    <text evidence="2">The sequence shown here is derived from an EMBL/GenBank/DDBJ whole genome shotgun (WGS) entry which is preliminary data.</text>
</comment>
<sequence>MGFQHQVLSGWINEWWSKVYFILLRPVLKWIIRQITGKCELLRITYEDVDQISKTKRIESSLKHSSLPELRQCATNSDYDIGLAIRKICVLKNIVPEIHSQFETLIGCYLSHIRSYNKVLTDAEDLRKTKYSADEASHEKKLTQLWDAYNSGVPLHGRIGSHWTMMGFQGHDPSTDFRGMGMLGLEQLLYFAQSYPDEARHVLSQSHHPQYGFSFAIVGINITEMGYSLLAKRKLRSHFYGLSNGEHTLDDFHQVYCHLLYEFVQFWFAEKPRDIMEFSNVREKFHQIIQDRLKKPNAHLLSSFQEKSL</sequence>
<evidence type="ECO:0000259" key="1">
    <source>
        <dbReference type="PROSITE" id="PS51335"/>
    </source>
</evidence>
<dbReference type="InterPro" id="IPR006816">
    <property type="entry name" value="ELMO_dom"/>
</dbReference>
<evidence type="ECO:0000313" key="2">
    <source>
        <dbReference type="EMBL" id="CAL1537967.1"/>
    </source>
</evidence>
<dbReference type="PANTHER" id="PTHR12771">
    <property type="entry name" value="ENGULFMENT AND CELL MOTILITY"/>
    <property type="match status" value="1"/>
</dbReference>
<dbReference type="InterPro" id="IPR050868">
    <property type="entry name" value="ELMO_domain-containing"/>
</dbReference>
<protein>
    <recommendedName>
        <fullName evidence="1">ELMO domain-containing protein</fullName>
    </recommendedName>
</protein>
<dbReference type="EMBL" id="CAXITT010000279">
    <property type="protein sequence ID" value="CAL1537967.1"/>
    <property type="molecule type" value="Genomic_DNA"/>
</dbReference>
<accession>A0AAV2HUY1</accession>
<proteinExistence type="predicted"/>
<dbReference type="Proteomes" id="UP001497497">
    <property type="component" value="Unassembled WGS sequence"/>
</dbReference>
<dbReference type="PANTHER" id="PTHR12771:SF51">
    <property type="entry name" value="LD01482P"/>
    <property type="match status" value="1"/>
</dbReference>
<organism evidence="2 3">
    <name type="scientific">Lymnaea stagnalis</name>
    <name type="common">Great pond snail</name>
    <name type="synonym">Helix stagnalis</name>
    <dbReference type="NCBI Taxonomy" id="6523"/>
    <lineage>
        <taxon>Eukaryota</taxon>
        <taxon>Metazoa</taxon>
        <taxon>Spiralia</taxon>
        <taxon>Lophotrochozoa</taxon>
        <taxon>Mollusca</taxon>
        <taxon>Gastropoda</taxon>
        <taxon>Heterobranchia</taxon>
        <taxon>Euthyneura</taxon>
        <taxon>Panpulmonata</taxon>
        <taxon>Hygrophila</taxon>
        <taxon>Lymnaeoidea</taxon>
        <taxon>Lymnaeidae</taxon>
        <taxon>Lymnaea</taxon>
    </lineage>
</organism>
<dbReference type="AlphaFoldDB" id="A0AAV2HUY1"/>
<dbReference type="GO" id="GO:0005096">
    <property type="term" value="F:GTPase activator activity"/>
    <property type="evidence" value="ECO:0007669"/>
    <property type="project" value="TreeGrafter"/>
</dbReference>
<evidence type="ECO:0000313" key="3">
    <source>
        <dbReference type="Proteomes" id="UP001497497"/>
    </source>
</evidence>
<gene>
    <name evidence="2" type="ORF">GSLYS_00011790001</name>
</gene>
<dbReference type="Pfam" id="PF04727">
    <property type="entry name" value="ELMO_CED12"/>
    <property type="match status" value="1"/>
</dbReference>
<dbReference type="PROSITE" id="PS51335">
    <property type="entry name" value="ELMO"/>
    <property type="match status" value="1"/>
</dbReference>
<feature type="domain" description="ELMO" evidence="1">
    <location>
        <begin position="137"/>
        <end position="293"/>
    </location>
</feature>